<name>E2BKS3_HARSA</name>
<sequence length="94" mass="10656">TYTGIINSHPYGDVAVMKKECVGHVQKRMGSRLREYKKKNPGIGGKNKLTAKLIDKLSVYYGLAIRRHCNSKDNTKKAIWATFKHYSSTDSKPQ</sequence>
<dbReference type="InParanoid" id="E2BKS3"/>
<dbReference type="AlphaFoldDB" id="E2BKS3"/>
<gene>
    <name evidence="2" type="ORF">EAI_03180</name>
</gene>
<keyword evidence="3" id="KW-1185">Reference proteome</keyword>
<evidence type="ECO:0000259" key="1">
    <source>
        <dbReference type="Pfam" id="PF20700"/>
    </source>
</evidence>
<feature type="non-terminal residue" evidence="2">
    <location>
        <position position="1"/>
    </location>
</feature>
<protein>
    <recommendedName>
        <fullName evidence="1">Mutator-like transposase domain-containing protein</fullName>
    </recommendedName>
</protein>
<reference evidence="2 3" key="1">
    <citation type="journal article" date="2010" name="Science">
        <title>Genomic comparison of the ants Camponotus floridanus and Harpegnathos saltator.</title>
        <authorList>
            <person name="Bonasio R."/>
            <person name="Zhang G."/>
            <person name="Ye C."/>
            <person name="Mutti N.S."/>
            <person name="Fang X."/>
            <person name="Qin N."/>
            <person name="Donahue G."/>
            <person name="Yang P."/>
            <person name="Li Q."/>
            <person name="Li C."/>
            <person name="Zhang P."/>
            <person name="Huang Z."/>
            <person name="Berger S.L."/>
            <person name="Reinberg D."/>
            <person name="Wang J."/>
            <person name="Liebig J."/>
        </authorList>
    </citation>
    <scope>NUCLEOTIDE SEQUENCE [LARGE SCALE GENOMIC DNA]</scope>
    <source>
        <strain evidence="2 3">R22 G/1</strain>
    </source>
</reference>
<dbReference type="OMA" id="IINTAPY"/>
<dbReference type="OrthoDB" id="7528606at2759"/>
<feature type="domain" description="Mutator-like transposase" evidence="1">
    <location>
        <begin position="1"/>
        <end position="87"/>
    </location>
</feature>
<dbReference type="InterPro" id="IPR049012">
    <property type="entry name" value="Mutator_transp_dom"/>
</dbReference>
<accession>E2BKS3</accession>
<organism evidence="3">
    <name type="scientific">Harpegnathos saltator</name>
    <name type="common">Jerdon's jumping ant</name>
    <dbReference type="NCBI Taxonomy" id="610380"/>
    <lineage>
        <taxon>Eukaryota</taxon>
        <taxon>Metazoa</taxon>
        <taxon>Ecdysozoa</taxon>
        <taxon>Arthropoda</taxon>
        <taxon>Hexapoda</taxon>
        <taxon>Insecta</taxon>
        <taxon>Pterygota</taxon>
        <taxon>Neoptera</taxon>
        <taxon>Endopterygota</taxon>
        <taxon>Hymenoptera</taxon>
        <taxon>Apocrita</taxon>
        <taxon>Aculeata</taxon>
        <taxon>Formicoidea</taxon>
        <taxon>Formicidae</taxon>
        <taxon>Ponerinae</taxon>
        <taxon>Ponerini</taxon>
        <taxon>Harpegnathos</taxon>
    </lineage>
</organism>
<dbReference type="Pfam" id="PF20700">
    <property type="entry name" value="Mutator"/>
    <property type="match status" value="1"/>
</dbReference>
<feature type="non-terminal residue" evidence="2">
    <location>
        <position position="94"/>
    </location>
</feature>
<dbReference type="Proteomes" id="UP000008237">
    <property type="component" value="Unassembled WGS sequence"/>
</dbReference>
<dbReference type="EMBL" id="GL448820">
    <property type="protein sequence ID" value="EFN83709.1"/>
    <property type="molecule type" value="Genomic_DNA"/>
</dbReference>
<evidence type="ECO:0000313" key="3">
    <source>
        <dbReference type="Proteomes" id="UP000008237"/>
    </source>
</evidence>
<evidence type="ECO:0000313" key="2">
    <source>
        <dbReference type="EMBL" id="EFN83709.1"/>
    </source>
</evidence>
<proteinExistence type="predicted"/>